<evidence type="ECO:0000259" key="19">
    <source>
        <dbReference type="PROSITE" id="PS50109"/>
    </source>
</evidence>
<dbReference type="GO" id="GO:0005524">
    <property type="term" value="F:ATP binding"/>
    <property type="evidence" value="ECO:0007669"/>
    <property type="project" value="UniProtKB-KW"/>
</dbReference>
<dbReference type="PROSITE" id="PS50109">
    <property type="entry name" value="HIS_KIN"/>
    <property type="match status" value="1"/>
</dbReference>
<dbReference type="EMBL" id="CYZX01000006">
    <property type="protein sequence ID" value="CUO15245.1"/>
    <property type="molecule type" value="Genomic_DNA"/>
</dbReference>
<evidence type="ECO:0000256" key="9">
    <source>
        <dbReference type="ARBA" id="ARBA00022741"/>
    </source>
</evidence>
<dbReference type="SUPFAM" id="SSF55874">
    <property type="entry name" value="ATPase domain of HSP90 chaperone/DNA topoisomerase II/histidine kinase"/>
    <property type="match status" value="1"/>
</dbReference>
<keyword evidence="6" id="KW-0597">Phosphoprotein</keyword>
<dbReference type="FunFam" id="3.30.565.10:FF:000023">
    <property type="entry name" value="PAS domain-containing sensor histidine kinase"/>
    <property type="match status" value="1"/>
</dbReference>
<evidence type="ECO:0000313" key="21">
    <source>
        <dbReference type="EMBL" id="CUO15245.1"/>
    </source>
</evidence>
<dbReference type="InterPro" id="IPR003661">
    <property type="entry name" value="HisK_dim/P_dom"/>
</dbReference>
<comment type="catalytic activity">
    <reaction evidence="1">
        <text>ATP + protein L-histidine = ADP + protein N-phospho-L-histidine.</text>
        <dbReference type="EC" id="2.7.13.3"/>
    </reaction>
</comment>
<dbReference type="InterPro" id="IPR036890">
    <property type="entry name" value="HATPase_C_sf"/>
</dbReference>
<dbReference type="CDD" id="cd00082">
    <property type="entry name" value="HisKA"/>
    <property type="match status" value="1"/>
</dbReference>
<dbReference type="GO" id="GO:0000155">
    <property type="term" value="F:phosphorelay sensor kinase activity"/>
    <property type="evidence" value="ECO:0007669"/>
    <property type="project" value="InterPro"/>
</dbReference>
<gene>
    <name evidence="21" type="primary">phoR_6</name>
    <name evidence="21" type="ORF">ERS852471_01029</name>
</gene>
<dbReference type="PROSITE" id="PS50885">
    <property type="entry name" value="HAMP"/>
    <property type="match status" value="1"/>
</dbReference>
<keyword evidence="14" id="KW-0843">Virulence</keyword>
<dbReference type="PRINTS" id="PR00344">
    <property type="entry name" value="BCTRLSENSOR"/>
</dbReference>
<comment type="subcellular location">
    <subcellularLocation>
        <location evidence="2">Cell membrane</location>
    </subcellularLocation>
    <subcellularLocation>
        <location evidence="3">Membrane raft</location>
        <topology evidence="3">Multi-pass membrane protein</topology>
    </subcellularLocation>
</comment>
<name>A0A174CU17_9CLOT</name>
<evidence type="ECO:0000256" key="6">
    <source>
        <dbReference type="ARBA" id="ARBA00022553"/>
    </source>
</evidence>
<evidence type="ECO:0000259" key="20">
    <source>
        <dbReference type="PROSITE" id="PS50885"/>
    </source>
</evidence>
<keyword evidence="7 21" id="KW-0808">Transferase</keyword>
<proteinExistence type="predicted"/>
<dbReference type="AlphaFoldDB" id="A0A174CU17"/>
<dbReference type="Gene3D" id="6.10.340.10">
    <property type="match status" value="1"/>
</dbReference>
<evidence type="ECO:0000256" key="14">
    <source>
        <dbReference type="ARBA" id="ARBA00023026"/>
    </source>
</evidence>
<evidence type="ECO:0000256" key="18">
    <source>
        <dbReference type="SAM" id="Phobius"/>
    </source>
</evidence>
<evidence type="ECO:0000256" key="12">
    <source>
        <dbReference type="ARBA" id="ARBA00022989"/>
    </source>
</evidence>
<dbReference type="InterPro" id="IPR003660">
    <property type="entry name" value="HAMP_dom"/>
</dbReference>
<feature type="domain" description="Histidine kinase" evidence="19">
    <location>
        <begin position="139"/>
        <end position="350"/>
    </location>
</feature>
<dbReference type="GO" id="GO:0005886">
    <property type="term" value="C:plasma membrane"/>
    <property type="evidence" value="ECO:0007669"/>
    <property type="project" value="UniProtKB-SubCell"/>
</dbReference>
<dbReference type="SUPFAM" id="SSF158472">
    <property type="entry name" value="HAMP domain-like"/>
    <property type="match status" value="1"/>
</dbReference>
<dbReference type="OrthoDB" id="9813151at2"/>
<dbReference type="InterPro" id="IPR005467">
    <property type="entry name" value="His_kinase_dom"/>
</dbReference>
<dbReference type="Pfam" id="PF02518">
    <property type="entry name" value="HATPase_c"/>
    <property type="match status" value="1"/>
</dbReference>
<keyword evidence="10 21" id="KW-0418">Kinase</keyword>
<dbReference type="InterPro" id="IPR036097">
    <property type="entry name" value="HisK_dim/P_sf"/>
</dbReference>
<keyword evidence="15 18" id="KW-0472">Membrane</keyword>
<evidence type="ECO:0000256" key="2">
    <source>
        <dbReference type="ARBA" id="ARBA00004236"/>
    </source>
</evidence>
<dbReference type="Pfam" id="PF00512">
    <property type="entry name" value="HisKA"/>
    <property type="match status" value="1"/>
</dbReference>
<dbReference type="RefSeq" id="WP_055264565.1">
    <property type="nucleotide sequence ID" value="NZ_CABIXQ010000006.1"/>
</dbReference>
<keyword evidence="8 18" id="KW-0812">Transmembrane</keyword>
<dbReference type="InterPro" id="IPR003594">
    <property type="entry name" value="HATPase_dom"/>
</dbReference>
<evidence type="ECO:0000256" key="10">
    <source>
        <dbReference type="ARBA" id="ARBA00022777"/>
    </source>
</evidence>
<evidence type="ECO:0000256" key="16">
    <source>
        <dbReference type="ARBA" id="ARBA00037219"/>
    </source>
</evidence>
<keyword evidence="12 18" id="KW-1133">Transmembrane helix</keyword>
<evidence type="ECO:0000256" key="5">
    <source>
        <dbReference type="ARBA" id="ARBA00022475"/>
    </source>
</evidence>
<dbReference type="InterPro" id="IPR004358">
    <property type="entry name" value="Sig_transdc_His_kin-like_C"/>
</dbReference>
<feature type="transmembrane region" description="Helical" evidence="18">
    <location>
        <begin position="12"/>
        <end position="42"/>
    </location>
</feature>
<protein>
    <recommendedName>
        <fullName evidence="17">Heme sensor protein HssS</fullName>
        <ecNumber evidence="4">2.7.13.3</ecNumber>
    </recommendedName>
</protein>
<keyword evidence="9" id="KW-0547">Nucleotide-binding</keyword>
<evidence type="ECO:0000256" key="7">
    <source>
        <dbReference type="ARBA" id="ARBA00022679"/>
    </source>
</evidence>
<evidence type="ECO:0000256" key="1">
    <source>
        <dbReference type="ARBA" id="ARBA00000085"/>
    </source>
</evidence>
<organism evidence="21 22">
    <name type="scientific">Clostridium disporicum</name>
    <dbReference type="NCBI Taxonomy" id="84024"/>
    <lineage>
        <taxon>Bacteria</taxon>
        <taxon>Bacillati</taxon>
        <taxon>Bacillota</taxon>
        <taxon>Clostridia</taxon>
        <taxon>Eubacteriales</taxon>
        <taxon>Clostridiaceae</taxon>
        <taxon>Clostridium</taxon>
    </lineage>
</organism>
<dbReference type="CDD" id="cd00075">
    <property type="entry name" value="HATPase"/>
    <property type="match status" value="1"/>
</dbReference>
<feature type="domain" description="HAMP" evidence="20">
    <location>
        <begin position="82"/>
        <end position="131"/>
    </location>
</feature>
<evidence type="ECO:0000256" key="15">
    <source>
        <dbReference type="ARBA" id="ARBA00023136"/>
    </source>
</evidence>
<dbReference type="PANTHER" id="PTHR45528">
    <property type="entry name" value="SENSOR HISTIDINE KINASE CPXA"/>
    <property type="match status" value="1"/>
</dbReference>
<accession>A0A174CU17</accession>
<dbReference type="FunFam" id="1.10.287.130:FF:000001">
    <property type="entry name" value="Two-component sensor histidine kinase"/>
    <property type="match status" value="1"/>
</dbReference>
<dbReference type="EC" id="2.7.13.3" evidence="4"/>
<evidence type="ECO:0000313" key="22">
    <source>
        <dbReference type="Proteomes" id="UP000095594"/>
    </source>
</evidence>
<evidence type="ECO:0000256" key="17">
    <source>
        <dbReference type="ARBA" id="ARBA00040841"/>
    </source>
</evidence>
<dbReference type="GO" id="GO:0045121">
    <property type="term" value="C:membrane raft"/>
    <property type="evidence" value="ECO:0007669"/>
    <property type="project" value="UniProtKB-SubCell"/>
</dbReference>
<feature type="transmembrane region" description="Helical" evidence="18">
    <location>
        <begin position="54"/>
        <end position="77"/>
    </location>
</feature>
<dbReference type="SUPFAM" id="SSF47384">
    <property type="entry name" value="Homodimeric domain of signal transducing histidine kinase"/>
    <property type="match status" value="1"/>
</dbReference>
<dbReference type="CDD" id="cd06225">
    <property type="entry name" value="HAMP"/>
    <property type="match status" value="1"/>
</dbReference>
<evidence type="ECO:0000256" key="3">
    <source>
        <dbReference type="ARBA" id="ARBA00004314"/>
    </source>
</evidence>
<evidence type="ECO:0000256" key="13">
    <source>
        <dbReference type="ARBA" id="ARBA00023012"/>
    </source>
</evidence>
<keyword evidence="13" id="KW-0902">Two-component regulatory system</keyword>
<dbReference type="SMART" id="SM00388">
    <property type="entry name" value="HisKA"/>
    <property type="match status" value="1"/>
</dbReference>
<dbReference type="InterPro" id="IPR050398">
    <property type="entry name" value="HssS/ArlS-like"/>
</dbReference>
<dbReference type="Gene3D" id="3.30.565.10">
    <property type="entry name" value="Histidine kinase-like ATPase, C-terminal domain"/>
    <property type="match status" value="1"/>
</dbReference>
<evidence type="ECO:0000256" key="4">
    <source>
        <dbReference type="ARBA" id="ARBA00012438"/>
    </source>
</evidence>
<evidence type="ECO:0000256" key="11">
    <source>
        <dbReference type="ARBA" id="ARBA00022840"/>
    </source>
</evidence>
<dbReference type="Gene3D" id="1.10.287.130">
    <property type="match status" value="1"/>
</dbReference>
<dbReference type="Proteomes" id="UP000095594">
    <property type="component" value="Unassembled WGS sequence"/>
</dbReference>
<reference evidence="21 22" key="1">
    <citation type="submission" date="2015-09" db="EMBL/GenBank/DDBJ databases">
        <authorList>
            <consortium name="Pathogen Informatics"/>
        </authorList>
    </citation>
    <scope>NUCLEOTIDE SEQUENCE [LARGE SCALE GENOMIC DNA]</scope>
    <source>
        <strain evidence="21 22">2789STDY5834856</strain>
    </source>
</reference>
<evidence type="ECO:0000256" key="8">
    <source>
        <dbReference type="ARBA" id="ARBA00022692"/>
    </source>
</evidence>
<dbReference type="SMART" id="SM00387">
    <property type="entry name" value="HATPase_c"/>
    <property type="match status" value="1"/>
</dbReference>
<keyword evidence="11" id="KW-0067">ATP-binding</keyword>
<comment type="function">
    <text evidence="16">Member of the two-component regulatory system HssS/HssR involved in intracellular heme homeostasis and tempering of staphylococcal virulence. HssS functions as a heme sensor histidine kinase which is autophosphorylated at a histidine residue and transfers its phosphate group to an aspartate residue of HssR. HssR/HssS activates the expression of hrtAB, an efflux pump, in response to extracellular heme, hemin, hemoglobin or blood.</text>
</comment>
<keyword evidence="5" id="KW-1003">Cell membrane</keyword>
<sequence length="350" mass="39640">MKRNKKHCNKRFNGLTILLTGVVFIIIVSTMCIVALIGSFLYNNQLFREPQHPPFLRILLFIALLSTIIGCTLTLIFGEIPLKPINKLIDATEELSNGNFDVRINFDYPKVLNNLSISFNNMASELGSAKILRNDFVNNFSHEFKTPIVSLRGFAKLLKNDNLPKEVRDEYLDIIISESDRLATLATNILNLSNIENTNIISDQHDFDLAEQIRHSILMLESKWSDKNINMNIDLDETSYYGNEELLKQVWVNLIDNAIKFTPNNGDVKIELMSFEDSVIFKVKDTGIGMTQDVKAHIFDKFYQGDTSHTTEGNGLGLTMVKKIVELHNGNIDVKSHPNKGTIIKVVLPI</sequence>
<dbReference type="PANTHER" id="PTHR45528:SF11">
    <property type="entry name" value="HISTIDINE KINASE"/>
    <property type="match status" value="1"/>
</dbReference>